<accession>A0A4V2F893</accession>
<dbReference type="OrthoDB" id="5643411at2"/>
<comment type="caution">
    <text evidence="6">The sequence shown here is derived from an EMBL/GenBank/DDBJ whole genome shotgun (WGS) entry which is preliminary data.</text>
</comment>
<dbReference type="Pfam" id="PF13427">
    <property type="entry name" value="AadA_C"/>
    <property type="match status" value="1"/>
</dbReference>
<keyword evidence="7" id="KW-1185">Reference proteome</keyword>
<evidence type="ECO:0000256" key="2">
    <source>
        <dbReference type="ARBA" id="ARBA00023251"/>
    </source>
</evidence>
<evidence type="ECO:0000259" key="4">
    <source>
        <dbReference type="Pfam" id="PF13427"/>
    </source>
</evidence>
<dbReference type="InterPro" id="IPR024172">
    <property type="entry name" value="AadA/Aad9"/>
</dbReference>
<dbReference type="AlphaFoldDB" id="A0A4V2F893"/>
<evidence type="ECO:0000256" key="1">
    <source>
        <dbReference type="ARBA" id="ARBA00022679"/>
    </source>
</evidence>
<evidence type="ECO:0000259" key="5">
    <source>
        <dbReference type="Pfam" id="PF18765"/>
    </source>
</evidence>
<dbReference type="Gene3D" id="3.30.460.10">
    <property type="entry name" value="Beta Polymerase, domain 2"/>
    <property type="match status" value="1"/>
</dbReference>
<keyword evidence="1 6" id="KW-0808">Transferase</keyword>
<dbReference type="PIRSF" id="PIRSF000819">
    <property type="entry name" value="Streptomycin_3-adenylyltransf"/>
    <property type="match status" value="1"/>
</dbReference>
<dbReference type="EMBL" id="SGXF01000001">
    <property type="protein sequence ID" value="RZT02617.1"/>
    <property type="molecule type" value="Genomic_DNA"/>
</dbReference>
<keyword evidence="2" id="KW-0046">Antibiotic resistance</keyword>
<dbReference type="GO" id="GO:0070566">
    <property type="term" value="F:adenylyltransferase activity"/>
    <property type="evidence" value="ECO:0007669"/>
    <property type="project" value="InterPro"/>
</dbReference>
<dbReference type="InterPro" id="IPR025184">
    <property type="entry name" value="AadA_C"/>
</dbReference>
<dbReference type="Pfam" id="PF18765">
    <property type="entry name" value="Polbeta"/>
    <property type="match status" value="1"/>
</dbReference>
<feature type="domain" description="Adenylyltransferase AadA C-terminal" evidence="4">
    <location>
        <begin position="147"/>
        <end position="246"/>
    </location>
</feature>
<dbReference type="InterPro" id="IPR043519">
    <property type="entry name" value="NT_sf"/>
</dbReference>
<feature type="domain" description="Polymerase beta nucleotidyltransferase" evidence="5">
    <location>
        <begin position="23"/>
        <end position="82"/>
    </location>
</feature>
<comment type="catalytic activity">
    <reaction evidence="3">
        <text>spectinomycin + ATP = 9-O-adenylylspectinomycin + diphosphate</text>
        <dbReference type="Rhea" id="RHEA:63228"/>
        <dbReference type="ChEBI" id="CHEBI:30616"/>
        <dbReference type="ChEBI" id="CHEBI:33019"/>
        <dbReference type="ChEBI" id="CHEBI:146260"/>
        <dbReference type="ChEBI" id="CHEBI:146261"/>
    </reaction>
</comment>
<dbReference type="SUPFAM" id="SSF81301">
    <property type="entry name" value="Nucleotidyltransferase"/>
    <property type="match status" value="1"/>
</dbReference>
<protein>
    <submittedName>
        <fullName evidence="6">Streptomycin 3'-adenylyltransferase</fullName>
    </submittedName>
</protein>
<reference evidence="6 7" key="1">
    <citation type="submission" date="2019-02" db="EMBL/GenBank/DDBJ databases">
        <title>Genomic Encyclopedia of Type Strains, Phase IV (KMG-IV): sequencing the most valuable type-strain genomes for metagenomic binning, comparative biology and taxonomic classification.</title>
        <authorList>
            <person name="Goeker M."/>
        </authorList>
    </citation>
    <scope>NUCLEOTIDE SEQUENCE [LARGE SCALE GENOMIC DNA]</scope>
    <source>
        <strain evidence="6 7">DSM 29486</strain>
    </source>
</reference>
<organism evidence="6 7">
    <name type="scientific">Cuneatibacter caecimuris</name>
    <dbReference type="NCBI Taxonomy" id="1796618"/>
    <lineage>
        <taxon>Bacteria</taxon>
        <taxon>Bacillati</taxon>
        <taxon>Bacillota</taxon>
        <taxon>Clostridia</taxon>
        <taxon>Lachnospirales</taxon>
        <taxon>Lachnospiraceae</taxon>
        <taxon>Cuneatibacter</taxon>
    </lineage>
</organism>
<dbReference type="CDD" id="cd05403">
    <property type="entry name" value="NT_KNTase_like"/>
    <property type="match status" value="1"/>
</dbReference>
<evidence type="ECO:0000313" key="6">
    <source>
        <dbReference type="EMBL" id="RZT02617.1"/>
    </source>
</evidence>
<gene>
    <name evidence="6" type="ORF">EV209_0738</name>
</gene>
<dbReference type="Proteomes" id="UP000292927">
    <property type="component" value="Unassembled WGS sequence"/>
</dbReference>
<sequence>MRCQEILDDLVNTCQRILGGSLTGIYLHGSLAMGCFNPHKSDIDVIVIVEDSIADEQKLSLLENIAELDARAPAKGLEISFVNKKYCDPFIYPTPFEMHFSCMHRQRALENPREFISQMKGEDRDLAAHFTIIKEYGVKLSGKEIPEVFGAVPADCYLDSLWHDIKNAAADILDQPVYNILNLCRISAYLREGTILSKERGGEWGLENLEKKYRSLILQALQCYRSDRGMQAEEEAGKQFAETLLKEIESRIKKQLTN</sequence>
<evidence type="ECO:0000256" key="3">
    <source>
        <dbReference type="ARBA" id="ARBA00047831"/>
    </source>
</evidence>
<keyword evidence="6" id="KW-0548">Nucleotidyltransferase</keyword>
<dbReference type="GO" id="GO:0046677">
    <property type="term" value="P:response to antibiotic"/>
    <property type="evidence" value="ECO:0007669"/>
    <property type="project" value="UniProtKB-KW"/>
</dbReference>
<evidence type="ECO:0000313" key="7">
    <source>
        <dbReference type="Proteomes" id="UP000292927"/>
    </source>
</evidence>
<dbReference type="PROSITE" id="PS51257">
    <property type="entry name" value="PROKAR_LIPOPROTEIN"/>
    <property type="match status" value="1"/>
</dbReference>
<name>A0A4V2F893_9FIRM</name>
<dbReference type="InterPro" id="IPR041633">
    <property type="entry name" value="Polbeta"/>
</dbReference>
<proteinExistence type="predicted"/>